<dbReference type="PANTHER" id="PTHR42673">
    <property type="entry name" value="MALEYLACETOACETATE ISOMERASE"/>
    <property type="match status" value="1"/>
</dbReference>
<dbReference type="SUPFAM" id="SSF52833">
    <property type="entry name" value="Thioredoxin-like"/>
    <property type="match status" value="1"/>
</dbReference>
<dbReference type="PROSITE" id="PS50405">
    <property type="entry name" value="GST_CTER"/>
    <property type="match status" value="1"/>
</dbReference>
<dbReference type="GO" id="GO:0005739">
    <property type="term" value="C:mitochondrion"/>
    <property type="evidence" value="ECO:0007669"/>
    <property type="project" value="TreeGrafter"/>
</dbReference>
<dbReference type="InterPro" id="IPR036249">
    <property type="entry name" value="Thioredoxin-like_sf"/>
</dbReference>
<dbReference type="InterPro" id="IPR005955">
    <property type="entry name" value="GST_Zeta"/>
</dbReference>
<gene>
    <name evidence="4" type="ORF">TWF970_005390</name>
</gene>
<dbReference type="InterPro" id="IPR004046">
    <property type="entry name" value="GST_C"/>
</dbReference>
<dbReference type="SFLD" id="SFLDS00019">
    <property type="entry name" value="Glutathione_Transferase_(cytos"/>
    <property type="match status" value="1"/>
</dbReference>
<dbReference type="InterPro" id="IPR010987">
    <property type="entry name" value="Glutathione-S-Trfase_C-like"/>
</dbReference>
<dbReference type="GO" id="GO:0016034">
    <property type="term" value="F:maleylacetoacetate isomerase activity"/>
    <property type="evidence" value="ECO:0007669"/>
    <property type="project" value="TreeGrafter"/>
</dbReference>
<evidence type="ECO:0000313" key="5">
    <source>
        <dbReference type="Proteomes" id="UP000474640"/>
    </source>
</evidence>
<dbReference type="PROSITE" id="PS50404">
    <property type="entry name" value="GST_NTER"/>
    <property type="match status" value="1"/>
</dbReference>
<dbReference type="InterPro" id="IPR034330">
    <property type="entry name" value="GST_Zeta_C"/>
</dbReference>
<reference evidence="4 5" key="1">
    <citation type="submission" date="2020-01" db="EMBL/GenBank/DDBJ databases">
        <authorList>
            <person name="Palmer J.M."/>
        </authorList>
    </citation>
    <scope>NUCLEOTIDE SEQUENCE [LARGE SCALE GENOMIC DNA]</scope>
    <source>
        <strain evidence="4 5">TWF970</strain>
    </source>
</reference>
<dbReference type="Pfam" id="PF14497">
    <property type="entry name" value="GST_C_3"/>
    <property type="match status" value="1"/>
</dbReference>
<feature type="domain" description="GST C-terminal" evidence="3">
    <location>
        <begin position="333"/>
        <end position="463"/>
    </location>
</feature>
<evidence type="ECO:0000259" key="3">
    <source>
        <dbReference type="PROSITE" id="PS50405"/>
    </source>
</evidence>
<dbReference type="Gene3D" id="1.20.1050.10">
    <property type="match status" value="1"/>
</dbReference>
<dbReference type="AlphaFoldDB" id="A0A7C8RI29"/>
<evidence type="ECO:0000259" key="2">
    <source>
        <dbReference type="PROSITE" id="PS50404"/>
    </source>
</evidence>
<dbReference type="FunFam" id="1.20.1050.10:FF:000010">
    <property type="entry name" value="Maleylacetoacetate isomerase isoform 1"/>
    <property type="match status" value="1"/>
</dbReference>
<dbReference type="Proteomes" id="UP000474640">
    <property type="component" value="Unassembled WGS sequence"/>
</dbReference>
<dbReference type="PANTHER" id="PTHR42673:SF4">
    <property type="entry name" value="MALEYLACETOACETATE ISOMERASE"/>
    <property type="match status" value="1"/>
</dbReference>
<name>A0A7C8RI29_ORBOL</name>
<evidence type="ECO:0000313" key="4">
    <source>
        <dbReference type="EMBL" id="KAF3288309.1"/>
    </source>
</evidence>
<sequence>MSRAVAGSQVLLLNLCYQPFLDAAYKSLFDGLSAKADLKRANGRAEALRYMELSRPVAIIATDEGLTKSENGQVVEAVLQYVRNGGILILGLDFPSSIPMDEFDKFFQRKLGLPWASGHYHREDFEINAEGAFPPSGGSHGHFPQNYNMKALHIKNALPEQKLYIASGCDQAGIVGTSYGEGYLTYIGDCNGEAEMNDFIMGLIGLTLVDNRFGLSQINQRNFQAEYLGSTGYLITLHTYFRSSCSARVRMALHLKGLTFTPVYIHLLKDDQFSQSYVALNPSKAVPTITFSPNENDTESDPVAFVLTQSVAILEYLDERFPAPEYPALLPKNLEDRARVRQLSHIVACDIQPLTNLKMLKEIKKFAGEAGKNPDTAGPEWQRRNLAEGLRAFEAVVSKTAGKYCVGDTVTMADFCLIPTIDSAVRFGVDMGEFETIGRIWRALEEVEAVQKGGWRTQGDTPEEFRC</sequence>
<accession>A0A7C8RI29</accession>
<dbReference type="NCBIfam" id="TIGR01262">
    <property type="entry name" value="maiA"/>
    <property type="match status" value="1"/>
</dbReference>
<dbReference type="GO" id="GO:0006559">
    <property type="term" value="P:L-phenylalanine catabolic process"/>
    <property type="evidence" value="ECO:0007669"/>
    <property type="project" value="TreeGrafter"/>
</dbReference>
<feature type="domain" description="GST N-terminal" evidence="2">
    <location>
        <begin position="233"/>
        <end position="325"/>
    </location>
</feature>
<proteinExistence type="inferred from homology"/>
<dbReference type="EMBL" id="JAABOJ010000003">
    <property type="protein sequence ID" value="KAF3288309.1"/>
    <property type="molecule type" value="Genomic_DNA"/>
</dbReference>
<dbReference type="Pfam" id="PF13409">
    <property type="entry name" value="GST_N_2"/>
    <property type="match status" value="1"/>
</dbReference>
<dbReference type="InterPro" id="IPR004045">
    <property type="entry name" value="Glutathione_S-Trfase_N"/>
</dbReference>
<evidence type="ECO:0000256" key="1">
    <source>
        <dbReference type="ARBA" id="ARBA00010007"/>
    </source>
</evidence>
<comment type="similarity">
    <text evidence="1">Belongs to the GST superfamily. Zeta family.</text>
</comment>
<evidence type="ECO:0008006" key="6">
    <source>
        <dbReference type="Google" id="ProtNLM"/>
    </source>
</evidence>
<dbReference type="Gene3D" id="3.40.30.10">
    <property type="entry name" value="Glutaredoxin"/>
    <property type="match status" value="1"/>
</dbReference>
<dbReference type="CDD" id="cd03191">
    <property type="entry name" value="GST_C_Zeta"/>
    <property type="match status" value="1"/>
</dbReference>
<dbReference type="InterPro" id="IPR036282">
    <property type="entry name" value="Glutathione-S-Trfase_C_sf"/>
</dbReference>
<organism evidence="4 5">
    <name type="scientific">Orbilia oligospora</name>
    <name type="common">Nematode-trapping fungus</name>
    <name type="synonym">Arthrobotrys oligospora</name>
    <dbReference type="NCBI Taxonomy" id="2813651"/>
    <lineage>
        <taxon>Eukaryota</taxon>
        <taxon>Fungi</taxon>
        <taxon>Dikarya</taxon>
        <taxon>Ascomycota</taxon>
        <taxon>Pezizomycotina</taxon>
        <taxon>Orbiliomycetes</taxon>
        <taxon>Orbiliales</taxon>
        <taxon>Orbiliaceae</taxon>
        <taxon>Orbilia</taxon>
    </lineage>
</organism>
<dbReference type="GO" id="GO:0006749">
    <property type="term" value="P:glutathione metabolic process"/>
    <property type="evidence" value="ECO:0007669"/>
    <property type="project" value="TreeGrafter"/>
</dbReference>
<protein>
    <recommendedName>
        <fullName evidence="6">GST N-terminal domain-containing protein</fullName>
    </recommendedName>
</protein>
<dbReference type="InterPro" id="IPR040079">
    <property type="entry name" value="Glutathione_S-Trfase"/>
</dbReference>
<comment type="caution">
    <text evidence="4">The sequence shown here is derived from an EMBL/GenBank/DDBJ whole genome shotgun (WGS) entry which is preliminary data.</text>
</comment>
<dbReference type="GO" id="GO:0004364">
    <property type="term" value="F:glutathione transferase activity"/>
    <property type="evidence" value="ECO:0007669"/>
    <property type="project" value="TreeGrafter"/>
</dbReference>
<dbReference type="SUPFAM" id="SSF47616">
    <property type="entry name" value="GST C-terminal domain-like"/>
    <property type="match status" value="1"/>
</dbReference>
<dbReference type="OrthoDB" id="202840at2759"/>
<dbReference type="SFLD" id="SFLDG00358">
    <property type="entry name" value="Main_(cytGST)"/>
    <property type="match status" value="1"/>
</dbReference>